<sequence length="705" mass="80653">MTLTSIADPYVPYSMPFSQYQEQLEWIFKHNDFPEERYKTSFLAVCGKEVFIELKRLFPGKDFNELTYKQITDELKKRYDKNDSAVVHSYKFWTKRQGRNESLEDFVITVKNLAERCDFGEFKDRAIRDMLVIGLSDVQLQKRLCDEEDLSATKAERLILNSEISASRTRQLKHDDDRRVSVVARLGNRPEVSRSRNRFRNRSRSFDRNRSFSSRSRSNSKYRGKRGGSSAKPVYICSFCKKTGHTRKFCYSLHDKSPRRNQSSVKFVDTPKPSTSSKDSGLFKRLKKDLDNDSDYSDGMPCLMISSSSVNKINEPCYVEVLVSQKRLTMEIDCGSAESVISEELYLRNFANCKLQSCNKKLVVIDGNKLKVVGRIYVDVQLAGKRKQLSMVVLRCNNDFIPLVGRTWLDEFYFGWRNTFANPPSMVGNINLADEQNIVDEVQSKFPTIFTKDFSSPIVGYKGDLILKEDTPIFKKAYEVPLRLRQQVIDYLTDLERQGVITPVEASEWASPVIAIVKKDQTIRLVIDCKVSINKVLLPNTYPLPVAQDLFATLSGSTVFCSLDLEGAYTQLLLTDRSQKFMVINTIKGLYCYNRLPQGTSSSAAIFQKVMDQEGYLPPAKVLDPMLKFSFRCCRAHPLPHWEHAIEPPPPVLLGCRRHVQRARQCEAEWESENALSRSTAVDARKNTNSDQTGTAALCRCVPIE</sequence>
<dbReference type="PANTHER" id="PTHR37984">
    <property type="entry name" value="PROTEIN CBG26694"/>
    <property type="match status" value="1"/>
</dbReference>
<dbReference type="InterPro" id="IPR000477">
    <property type="entry name" value="RT_dom"/>
</dbReference>
<dbReference type="Proteomes" id="UP000069940">
    <property type="component" value="Unassembled WGS sequence"/>
</dbReference>
<organism evidence="7 8">
    <name type="scientific">Aedes albopictus</name>
    <name type="common">Asian tiger mosquito</name>
    <name type="synonym">Stegomyia albopicta</name>
    <dbReference type="NCBI Taxonomy" id="7160"/>
    <lineage>
        <taxon>Eukaryota</taxon>
        <taxon>Metazoa</taxon>
        <taxon>Ecdysozoa</taxon>
        <taxon>Arthropoda</taxon>
        <taxon>Hexapoda</taxon>
        <taxon>Insecta</taxon>
        <taxon>Pterygota</taxon>
        <taxon>Neoptera</taxon>
        <taxon>Endopterygota</taxon>
        <taxon>Diptera</taxon>
        <taxon>Nematocera</taxon>
        <taxon>Culicoidea</taxon>
        <taxon>Culicidae</taxon>
        <taxon>Culicinae</taxon>
        <taxon>Aedini</taxon>
        <taxon>Aedes</taxon>
        <taxon>Stegomyia</taxon>
    </lineage>
</organism>
<dbReference type="InterPro" id="IPR043128">
    <property type="entry name" value="Rev_trsase/Diguanyl_cyclase"/>
</dbReference>
<evidence type="ECO:0000259" key="6">
    <source>
        <dbReference type="Pfam" id="PF00078"/>
    </source>
</evidence>
<evidence type="ECO:0000256" key="4">
    <source>
        <dbReference type="ARBA" id="ARBA00022759"/>
    </source>
</evidence>
<evidence type="ECO:0000256" key="3">
    <source>
        <dbReference type="ARBA" id="ARBA00022722"/>
    </source>
</evidence>
<evidence type="ECO:0000256" key="1">
    <source>
        <dbReference type="ARBA" id="ARBA00022679"/>
    </source>
</evidence>
<dbReference type="RefSeq" id="XP_062713645.1">
    <property type="nucleotide sequence ID" value="XM_062857661.1"/>
</dbReference>
<dbReference type="InterPro" id="IPR043502">
    <property type="entry name" value="DNA/RNA_pol_sf"/>
</dbReference>
<evidence type="ECO:0000313" key="7">
    <source>
        <dbReference type="EnsemblMetazoa" id="AALFPA23_010267.P14310"/>
    </source>
</evidence>
<dbReference type="Gene3D" id="3.30.70.270">
    <property type="match status" value="1"/>
</dbReference>
<feature type="region of interest" description="Disordered" evidence="5">
    <location>
        <begin position="192"/>
        <end position="230"/>
    </location>
</feature>
<reference evidence="7" key="2">
    <citation type="submission" date="2025-05" db="UniProtKB">
        <authorList>
            <consortium name="EnsemblMetazoa"/>
        </authorList>
    </citation>
    <scope>IDENTIFICATION</scope>
    <source>
        <strain evidence="7">Foshan</strain>
    </source>
</reference>
<dbReference type="InterPro" id="IPR021109">
    <property type="entry name" value="Peptidase_aspartic_dom_sf"/>
</dbReference>
<protein>
    <recommendedName>
        <fullName evidence="6">Reverse transcriptase domain-containing protein</fullName>
    </recommendedName>
</protein>
<keyword evidence="4" id="KW-0255">Endonuclease</keyword>
<evidence type="ECO:0000256" key="5">
    <source>
        <dbReference type="SAM" id="MobiDB-lite"/>
    </source>
</evidence>
<accession>A0ABM1YLJ9</accession>
<reference evidence="8" key="1">
    <citation type="journal article" date="2015" name="Proc. Natl. Acad. Sci. U.S.A.">
        <title>Genome sequence of the Asian Tiger mosquito, Aedes albopictus, reveals insights into its biology, genetics, and evolution.</title>
        <authorList>
            <person name="Chen X.G."/>
            <person name="Jiang X."/>
            <person name="Gu J."/>
            <person name="Xu M."/>
            <person name="Wu Y."/>
            <person name="Deng Y."/>
            <person name="Zhang C."/>
            <person name="Bonizzoni M."/>
            <person name="Dermauw W."/>
            <person name="Vontas J."/>
            <person name="Armbruster P."/>
            <person name="Huang X."/>
            <person name="Yang Y."/>
            <person name="Zhang H."/>
            <person name="He W."/>
            <person name="Peng H."/>
            <person name="Liu Y."/>
            <person name="Wu K."/>
            <person name="Chen J."/>
            <person name="Lirakis M."/>
            <person name="Topalis P."/>
            <person name="Van Leeuwen T."/>
            <person name="Hall A.B."/>
            <person name="Jiang X."/>
            <person name="Thorpe C."/>
            <person name="Mueller R.L."/>
            <person name="Sun C."/>
            <person name="Waterhouse R.M."/>
            <person name="Yan G."/>
            <person name="Tu Z.J."/>
            <person name="Fang X."/>
            <person name="James A.A."/>
        </authorList>
    </citation>
    <scope>NUCLEOTIDE SEQUENCE [LARGE SCALE GENOMIC DNA]</scope>
    <source>
        <strain evidence="8">Foshan</strain>
    </source>
</reference>
<dbReference type="CDD" id="cd01647">
    <property type="entry name" value="RT_LTR"/>
    <property type="match status" value="1"/>
</dbReference>
<dbReference type="EnsemblMetazoa" id="AALFPA23_010267.R14310">
    <property type="protein sequence ID" value="AALFPA23_010267.P14310"/>
    <property type="gene ID" value="AALFPA23_010267"/>
</dbReference>
<keyword evidence="4" id="KW-0378">Hydrolase</keyword>
<keyword evidence="2" id="KW-0548">Nucleotidyltransferase</keyword>
<dbReference type="PANTHER" id="PTHR37984:SF5">
    <property type="entry name" value="PROTEIN NYNRIN-LIKE"/>
    <property type="match status" value="1"/>
</dbReference>
<dbReference type="SUPFAM" id="SSF50630">
    <property type="entry name" value="Acid proteases"/>
    <property type="match status" value="1"/>
</dbReference>
<dbReference type="InterPro" id="IPR050951">
    <property type="entry name" value="Retrovirus_Pol_polyprotein"/>
</dbReference>
<keyword evidence="1" id="KW-0808">Transferase</keyword>
<dbReference type="SUPFAM" id="SSF56672">
    <property type="entry name" value="DNA/RNA polymerases"/>
    <property type="match status" value="1"/>
</dbReference>
<feature type="region of interest" description="Disordered" evidence="5">
    <location>
        <begin position="261"/>
        <end position="281"/>
    </location>
</feature>
<dbReference type="Gene3D" id="2.40.70.10">
    <property type="entry name" value="Acid Proteases"/>
    <property type="match status" value="1"/>
</dbReference>
<name>A0ABM1YLJ9_AEDAL</name>
<feature type="domain" description="Reverse transcriptase" evidence="6">
    <location>
        <begin position="517"/>
        <end position="613"/>
    </location>
</feature>
<keyword evidence="8" id="KW-1185">Reference proteome</keyword>
<proteinExistence type="predicted"/>
<dbReference type="GeneID" id="134290507"/>
<dbReference type="Pfam" id="PF00078">
    <property type="entry name" value="RVT_1"/>
    <property type="match status" value="1"/>
</dbReference>
<keyword evidence="3" id="KW-0540">Nuclease</keyword>
<evidence type="ECO:0000256" key="2">
    <source>
        <dbReference type="ARBA" id="ARBA00022695"/>
    </source>
</evidence>
<evidence type="ECO:0000313" key="8">
    <source>
        <dbReference type="Proteomes" id="UP000069940"/>
    </source>
</evidence>
<dbReference type="Gene3D" id="3.10.10.10">
    <property type="entry name" value="HIV Type 1 Reverse Transcriptase, subunit A, domain 1"/>
    <property type="match status" value="1"/>
</dbReference>